<name>A0A267DUF6_9PLAT</name>
<accession>A0A267DUF6</accession>
<dbReference type="AlphaFoldDB" id="A0A267DUF6"/>
<comment type="caution">
    <text evidence="1">The sequence shown here is derived from an EMBL/GenBank/DDBJ whole genome shotgun (WGS) entry which is preliminary data.</text>
</comment>
<evidence type="ECO:0008006" key="3">
    <source>
        <dbReference type="Google" id="ProtNLM"/>
    </source>
</evidence>
<organism evidence="1 2">
    <name type="scientific">Macrostomum lignano</name>
    <dbReference type="NCBI Taxonomy" id="282301"/>
    <lineage>
        <taxon>Eukaryota</taxon>
        <taxon>Metazoa</taxon>
        <taxon>Spiralia</taxon>
        <taxon>Lophotrochozoa</taxon>
        <taxon>Platyhelminthes</taxon>
        <taxon>Rhabditophora</taxon>
        <taxon>Macrostomorpha</taxon>
        <taxon>Macrostomida</taxon>
        <taxon>Macrostomidae</taxon>
        <taxon>Macrostomum</taxon>
    </lineage>
</organism>
<dbReference type="OrthoDB" id="10025891at2759"/>
<gene>
    <name evidence="1" type="ORF">BOX15_Mlig030083g3</name>
</gene>
<evidence type="ECO:0000313" key="2">
    <source>
        <dbReference type="Proteomes" id="UP000215902"/>
    </source>
</evidence>
<proteinExistence type="predicted"/>
<dbReference type="Proteomes" id="UP000215902">
    <property type="component" value="Unassembled WGS sequence"/>
</dbReference>
<evidence type="ECO:0000313" key="1">
    <source>
        <dbReference type="EMBL" id="PAA52918.1"/>
    </source>
</evidence>
<keyword evidence="2" id="KW-1185">Reference proteome</keyword>
<dbReference type="EMBL" id="NIVC01003165">
    <property type="protein sequence ID" value="PAA52918.1"/>
    <property type="molecule type" value="Genomic_DNA"/>
</dbReference>
<sequence>MQSLNEEQQRKLVVQYKIEHPGLSNNAIAKYFAELGVPRSTIYGILDCYSATGKDSVLRKEGSGRPATKVTATLMEKMSNDARTGLSQREIARKYDISQPYVNEILKKQGLSAYKKEKVSFVSFE</sequence>
<dbReference type="Gene3D" id="1.10.10.60">
    <property type="entry name" value="Homeodomain-like"/>
    <property type="match status" value="1"/>
</dbReference>
<protein>
    <recommendedName>
        <fullName evidence="3">HTH psq-type domain-containing protein</fullName>
    </recommendedName>
</protein>
<reference evidence="1 2" key="1">
    <citation type="submission" date="2017-06" db="EMBL/GenBank/DDBJ databases">
        <title>A platform for efficient transgenesis in Macrostomum lignano, a flatworm model organism for stem cell research.</title>
        <authorList>
            <person name="Berezikov E."/>
        </authorList>
    </citation>
    <scope>NUCLEOTIDE SEQUENCE [LARGE SCALE GENOMIC DNA]</scope>
    <source>
        <strain evidence="1">DV1</strain>
        <tissue evidence="1">Whole organism</tissue>
    </source>
</reference>